<organism evidence="1 2">
    <name type="scientific">Orbilia brochopaga</name>
    <dbReference type="NCBI Taxonomy" id="3140254"/>
    <lineage>
        <taxon>Eukaryota</taxon>
        <taxon>Fungi</taxon>
        <taxon>Dikarya</taxon>
        <taxon>Ascomycota</taxon>
        <taxon>Pezizomycotina</taxon>
        <taxon>Orbiliomycetes</taxon>
        <taxon>Orbiliales</taxon>
        <taxon>Orbiliaceae</taxon>
        <taxon>Orbilia</taxon>
    </lineage>
</organism>
<dbReference type="Proteomes" id="UP001375240">
    <property type="component" value="Unassembled WGS sequence"/>
</dbReference>
<dbReference type="AlphaFoldDB" id="A0AAV9V1P8"/>
<dbReference type="EMBL" id="JAVHNQ010000003">
    <property type="protein sequence ID" value="KAK6353344.1"/>
    <property type="molecule type" value="Genomic_DNA"/>
</dbReference>
<gene>
    <name evidence="1" type="ORF">TWF696_005312</name>
</gene>
<reference evidence="1 2" key="1">
    <citation type="submission" date="2019-10" db="EMBL/GenBank/DDBJ databases">
        <authorList>
            <person name="Palmer J.M."/>
        </authorList>
    </citation>
    <scope>NUCLEOTIDE SEQUENCE [LARGE SCALE GENOMIC DNA]</scope>
    <source>
        <strain evidence="1 2">TWF696</strain>
    </source>
</reference>
<evidence type="ECO:0000313" key="2">
    <source>
        <dbReference type="Proteomes" id="UP001375240"/>
    </source>
</evidence>
<sequence length="159" mass="17282">MPKKRRRTVDVSAADFQAPGLPDSHCRLIEHVLAGGARLNKVQVAQLPHGVGIVAAERIKETTIQAILRKGKPGRLHKACRSAACLSSARSLTWPTAHLLFVGLFSSRSLVLFLQLVVRMPEFSKILLTCGVNEVTPFLSIFGGLASSRLLSVDLSIYL</sequence>
<name>A0AAV9V1P8_9PEZI</name>
<evidence type="ECO:0000313" key="1">
    <source>
        <dbReference type="EMBL" id="KAK6353344.1"/>
    </source>
</evidence>
<comment type="caution">
    <text evidence="1">The sequence shown here is derived from an EMBL/GenBank/DDBJ whole genome shotgun (WGS) entry which is preliminary data.</text>
</comment>
<protein>
    <submittedName>
        <fullName evidence="1">Uncharacterized protein</fullName>
    </submittedName>
</protein>
<accession>A0AAV9V1P8</accession>
<keyword evidence="2" id="KW-1185">Reference proteome</keyword>
<proteinExistence type="predicted"/>